<dbReference type="InterPro" id="IPR034187">
    <property type="entry name" value="Peptidases_S8_5"/>
</dbReference>
<dbReference type="Proteomes" id="UP000020467">
    <property type="component" value="Unassembled WGS sequence"/>
</dbReference>
<dbReference type="Pfam" id="PF06280">
    <property type="entry name" value="fn3_5"/>
    <property type="match status" value="1"/>
</dbReference>
<dbReference type="InterPro" id="IPR046450">
    <property type="entry name" value="PA_dom_sf"/>
</dbReference>
<keyword evidence="2" id="KW-0134">Cell wall</keyword>
<feature type="domain" description="Peptidase S8/S53" evidence="13">
    <location>
        <begin position="149"/>
        <end position="569"/>
    </location>
</feature>
<dbReference type="HOGENOM" id="CLU_003559_3_1_1"/>
<keyword evidence="6 9" id="KW-0378">Hydrolase</keyword>
<dbReference type="PROSITE" id="PS51892">
    <property type="entry name" value="SUBTILASE"/>
    <property type="match status" value="1"/>
</dbReference>
<gene>
    <name evidence="16" type="ORF">CFIO01_09184</name>
</gene>
<evidence type="ECO:0000313" key="17">
    <source>
        <dbReference type="Proteomes" id="UP000020467"/>
    </source>
</evidence>
<dbReference type="PANTHER" id="PTHR43806">
    <property type="entry name" value="PEPTIDASE S8"/>
    <property type="match status" value="1"/>
</dbReference>
<dbReference type="InterPro" id="IPR023828">
    <property type="entry name" value="Peptidase_S8_Ser-AS"/>
</dbReference>
<keyword evidence="4 9" id="KW-0645">Protease</keyword>
<dbReference type="Pfam" id="PF00082">
    <property type="entry name" value="Peptidase_S8"/>
    <property type="match status" value="1"/>
</dbReference>
<keyword evidence="7 9" id="KW-0720">Serine protease</keyword>
<feature type="active site" description="Charge relay system" evidence="8 9">
    <location>
        <position position="158"/>
    </location>
</feature>
<dbReference type="Gene3D" id="3.50.30.30">
    <property type="match status" value="1"/>
</dbReference>
<evidence type="ECO:0000256" key="9">
    <source>
        <dbReference type="PROSITE-ProRule" id="PRU01240"/>
    </source>
</evidence>
<feature type="domain" description="C5a peptidase/Subtilisin-like protease SBT2-like Fn3-like" evidence="15">
    <location>
        <begin position="610"/>
        <end position="725"/>
    </location>
</feature>
<evidence type="ECO:0000259" key="15">
    <source>
        <dbReference type="Pfam" id="PF06280"/>
    </source>
</evidence>
<dbReference type="PROSITE" id="PS00137">
    <property type="entry name" value="SUBTILASE_HIS"/>
    <property type="match status" value="1"/>
</dbReference>
<dbReference type="SUPFAM" id="SSF52025">
    <property type="entry name" value="PA domain"/>
    <property type="match status" value="1"/>
</dbReference>
<evidence type="ECO:0000256" key="11">
    <source>
        <dbReference type="SAM" id="MobiDB-lite"/>
    </source>
</evidence>
<evidence type="ECO:0000256" key="6">
    <source>
        <dbReference type="ARBA" id="ARBA00022801"/>
    </source>
</evidence>
<evidence type="ECO:0000256" key="12">
    <source>
        <dbReference type="SAM" id="SignalP"/>
    </source>
</evidence>
<keyword evidence="5 12" id="KW-0732">Signal</keyword>
<proteinExistence type="inferred from homology"/>
<dbReference type="CDD" id="cd07489">
    <property type="entry name" value="Peptidases_S8_5"/>
    <property type="match status" value="1"/>
</dbReference>
<accession>A0A010QNW6</accession>
<dbReference type="InterPro" id="IPR015500">
    <property type="entry name" value="Peptidase_S8_subtilisin-rel"/>
</dbReference>
<evidence type="ECO:0000256" key="8">
    <source>
        <dbReference type="PIRSR" id="PIRSR615500-1"/>
    </source>
</evidence>
<feature type="domain" description="PA" evidence="14">
    <location>
        <begin position="365"/>
        <end position="442"/>
    </location>
</feature>
<dbReference type="Pfam" id="PF02225">
    <property type="entry name" value="PA"/>
    <property type="match status" value="1"/>
</dbReference>
<keyword evidence="17" id="KW-1185">Reference proteome</keyword>
<evidence type="ECO:0000256" key="1">
    <source>
        <dbReference type="ARBA" id="ARBA00011073"/>
    </source>
</evidence>
<feature type="signal peptide" evidence="12">
    <location>
        <begin position="1"/>
        <end position="21"/>
    </location>
</feature>
<dbReference type="eggNOG" id="KOG4266">
    <property type="taxonomic scope" value="Eukaryota"/>
</dbReference>
<dbReference type="InterPro" id="IPR022398">
    <property type="entry name" value="Peptidase_S8_His-AS"/>
</dbReference>
<reference evidence="16 17" key="1">
    <citation type="submission" date="2014-02" db="EMBL/GenBank/DDBJ databases">
        <title>The genome sequence of Colletotrichum fioriniae PJ7.</title>
        <authorList>
            <person name="Baroncelli R."/>
            <person name="Thon M.R."/>
        </authorList>
    </citation>
    <scope>NUCLEOTIDE SEQUENCE [LARGE SCALE GENOMIC DNA]</scope>
    <source>
        <strain evidence="16 17">PJ7</strain>
    </source>
</reference>
<dbReference type="InterPro" id="IPR050131">
    <property type="entry name" value="Peptidase_S8_subtilisin-like"/>
</dbReference>
<evidence type="ECO:0000259" key="13">
    <source>
        <dbReference type="Pfam" id="PF00082"/>
    </source>
</evidence>
<evidence type="ECO:0000256" key="10">
    <source>
        <dbReference type="RuleBase" id="RU003355"/>
    </source>
</evidence>
<evidence type="ECO:0000256" key="5">
    <source>
        <dbReference type="ARBA" id="ARBA00022729"/>
    </source>
</evidence>
<sequence length="878" mass="92446">MLYSFVVQLVLAGLYFRRVAAAEIAKGAYIIEYVEDHNPAALLEYLAADATKRRDFNFTLFKGLSVQFHDVKNAAQHASAILDMPGIKSVWPVQAYDLPQHDVLWSGGSQSSSSATTERESVRQVSANDSFSTHVMTQVDKLRNEGIVGSGIRVAVIDTGVDYLHPALGGCFGPGCLVSWGADLVGDAYNGTNHPVSGPDPMDCNGHGTHVAGIIAAQPGNPVGVVGAATGVSLGAYRVFGCSGKVTNDVVIAAYNMAYEAGADIITTSIGGASGWAEEPWAVTVDRIVEKGVSCLLSAGNSGSFGLFYASTAANGHKATAIASVDNTEVPILLQNSTYAVGDTFDTPIPFGFSTATASNWGNVTLPLWAVNFDTTDPANGCDVFPGTTPDLSGHIVLIRRGTCTFTQKSTNAAAKGAKYIIFYSDIIGTIPITAVVPGIEGMAMVTASQGAEWISKLEEGTNVLVHMVKPTGLPSIVVSEKNTVTPGFLSVDSSWGPTYELDIKPQFAAPGGMVLSTFPRSKGYYAVLTGTSMACPLAAGIYALLMEARGTKDPGELETVISSTSMPAKFHDGHNESQFLAPVPQQGSGLIQAHDAARVQTVLSVSSLSFNDTDNFTPMRKFTIRNTSARPIRYELGHTGANTAYTFAAPSDIVPDAFPNDLVQSYAEISFSPSSSVTIPAGQELAITVHLASPAGLDGRRLPVYSGYVTVTSAGGDNLSVPYMGVSGSMRSLKVLDSASTFLTSASDGTGSPAAENKTWTLPPLDTPSNSSAGIYEYPKLSVKLVMGSALVRMYVLVDNADGNDWTTVGETFQSPLKYQPRGTLSTTWDGRLANGTLAGPGRYKIIVKALHIFGNSEMDADYDEAETVAFSVSYAP</sequence>
<organism evidence="16 17">
    <name type="scientific">Colletotrichum fioriniae PJ7</name>
    <dbReference type="NCBI Taxonomy" id="1445577"/>
    <lineage>
        <taxon>Eukaryota</taxon>
        <taxon>Fungi</taxon>
        <taxon>Dikarya</taxon>
        <taxon>Ascomycota</taxon>
        <taxon>Pezizomycotina</taxon>
        <taxon>Sordariomycetes</taxon>
        <taxon>Hypocreomycetidae</taxon>
        <taxon>Glomerellales</taxon>
        <taxon>Glomerellaceae</taxon>
        <taxon>Colletotrichum</taxon>
        <taxon>Colletotrichum acutatum species complex</taxon>
    </lineage>
</organism>
<evidence type="ECO:0000256" key="4">
    <source>
        <dbReference type="ARBA" id="ARBA00022670"/>
    </source>
</evidence>
<dbReference type="InterPro" id="IPR003137">
    <property type="entry name" value="PA_domain"/>
</dbReference>
<dbReference type="GO" id="GO:0016020">
    <property type="term" value="C:membrane"/>
    <property type="evidence" value="ECO:0007669"/>
    <property type="project" value="InterPro"/>
</dbReference>
<evidence type="ECO:0000256" key="3">
    <source>
        <dbReference type="ARBA" id="ARBA00022525"/>
    </source>
</evidence>
<feature type="region of interest" description="Disordered" evidence="11">
    <location>
        <begin position="107"/>
        <end position="126"/>
    </location>
</feature>
<dbReference type="AlphaFoldDB" id="A0A010QNW6"/>
<dbReference type="PROSITE" id="PS00138">
    <property type="entry name" value="SUBTILASE_SER"/>
    <property type="match status" value="1"/>
</dbReference>
<dbReference type="GO" id="GO:0006508">
    <property type="term" value="P:proteolysis"/>
    <property type="evidence" value="ECO:0007669"/>
    <property type="project" value="UniProtKB-KW"/>
</dbReference>
<dbReference type="PROSITE" id="PS00136">
    <property type="entry name" value="SUBTILASE_ASP"/>
    <property type="match status" value="1"/>
</dbReference>
<comment type="similarity">
    <text evidence="1 9 10">Belongs to the peptidase S8 family.</text>
</comment>
<feature type="active site" description="Charge relay system" evidence="8 9">
    <location>
        <position position="207"/>
    </location>
</feature>
<evidence type="ECO:0000313" key="16">
    <source>
        <dbReference type="EMBL" id="EXF81807.1"/>
    </source>
</evidence>
<protein>
    <submittedName>
        <fullName evidence="16">Serin endopeptidase</fullName>
    </submittedName>
</protein>
<dbReference type="Gene3D" id="3.40.50.200">
    <property type="entry name" value="Peptidase S8/S53 domain"/>
    <property type="match status" value="1"/>
</dbReference>
<evidence type="ECO:0000256" key="7">
    <source>
        <dbReference type="ARBA" id="ARBA00022825"/>
    </source>
</evidence>
<feature type="chain" id="PRO_5001455112" evidence="12">
    <location>
        <begin position="22"/>
        <end position="878"/>
    </location>
</feature>
<name>A0A010QNW6_9PEZI</name>
<dbReference type="InterPro" id="IPR010435">
    <property type="entry name" value="C5a/SBT2-like_Fn3"/>
</dbReference>
<dbReference type="KEGG" id="cfj:CFIO01_09184"/>
<comment type="caution">
    <text evidence="16">The sequence shown here is derived from an EMBL/GenBank/DDBJ whole genome shotgun (WGS) entry which is preliminary data.</text>
</comment>
<dbReference type="PANTHER" id="PTHR43806:SF66">
    <property type="entry name" value="SERIN ENDOPEPTIDASE"/>
    <property type="match status" value="1"/>
</dbReference>
<dbReference type="InterPro" id="IPR023827">
    <property type="entry name" value="Peptidase_S8_Asp-AS"/>
</dbReference>
<dbReference type="InterPro" id="IPR036852">
    <property type="entry name" value="Peptidase_S8/S53_dom_sf"/>
</dbReference>
<dbReference type="InterPro" id="IPR000209">
    <property type="entry name" value="Peptidase_S8/S53_dom"/>
</dbReference>
<dbReference type="PRINTS" id="PR00723">
    <property type="entry name" value="SUBTILISIN"/>
</dbReference>
<evidence type="ECO:0000256" key="2">
    <source>
        <dbReference type="ARBA" id="ARBA00022512"/>
    </source>
</evidence>
<dbReference type="EMBL" id="JARH01000351">
    <property type="protein sequence ID" value="EXF81807.1"/>
    <property type="molecule type" value="Genomic_DNA"/>
</dbReference>
<dbReference type="OrthoDB" id="10256524at2759"/>
<dbReference type="SUPFAM" id="SSF52743">
    <property type="entry name" value="Subtilisin-like"/>
    <property type="match status" value="1"/>
</dbReference>
<dbReference type="CDD" id="cd02124">
    <property type="entry name" value="PA_PoS1_like"/>
    <property type="match status" value="1"/>
</dbReference>
<evidence type="ECO:0000259" key="14">
    <source>
        <dbReference type="Pfam" id="PF02225"/>
    </source>
</evidence>
<dbReference type="GO" id="GO:0004252">
    <property type="term" value="F:serine-type endopeptidase activity"/>
    <property type="evidence" value="ECO:0007669"/>
    <property type="project" value="UniProtKB-UniRule"/>
</dbReference>
<keyword evidence="3" id="KW-0964">Secreted</keyword>
<feature type="active site" description="Charge relay system" evidence="8 9">
    <location>
        <position position="533"/>
    </location>
</feature>